<feature type="domain" description="SnoaL-like" evidence="1">
    <location>
        <begin position="2"/>
        <end position="58"/>
    </location>
</feature>
<evidence type="ECO:0000313" key="2">
    <source>
        <dbReference type="EMBL" id="MBW0137432.1"/>
    </source>
</evidence>
<protein>
    <submittedName>
        <fullName evidence="2">Nuclear transport factor 2 family protein</fullName>
    </submittedName>
</protein>
<gene>
    <name evidence="2" type="ORF">I4I81_24690</name>
</gene>
<dbReference type="EMBL" id="JADQDK010000001">
    <property type="protein sequence ID" value="MBW0137432.1"/>
    <property type="molecule type" value="Genomic_DNA"/>
</dbReference>
<proteinExistence type="predicted"/>
<dbReference type="Pfam" id="PF12680">
    <property type="entry name" value="SnoaL_2"/>
    <property type="match status" value="1"/>
</dbReference>
<comment type="caution">
    <text evidence="2">The sequence shown here is derived from an EMBL/GenBank/DDBJ whole genome shotgun (WGS) entry which is preliminary data.</text>
</comment>
<organism evidence="2 3">
    <name type="scientific">Pseudonocardia abyssalis</name>
    <dbReference type="NCBI Taxonomy" id="2792008"/>
    <lineage>
        <taxon>Bacteria</taxon>
        <taxon>Bacillati</taxon>
        <taxon>Actinomycetota</taxon>
        <taxon>Actinomycetes</taxon>
        <taxon>Pseudonocardiales</taxon>
        <taxon>Pseudonocardiaceae</taxon>
        <taxon>Pseudonocardia</taxon>
    </lineage>
</organism>
<evidence type="ECO:0000313" key="3">
    <source>
        <dbReference type="Proteomes" id="UP000694287"/>
    </source>
</evidence>
<dbReference type="RefSeq" id="WP_218602614.1">
    <property type="nucleotide sequence ID" value="NZ_JADQDJ010000073.1"/>
</dbReference>
<evidence type="ECO:0000259" key="1">
    <source>
        <dbReference type="Pfam" id="PF12680"/>
    </source>
</evidence>
<dbReference type="InterPro" id="IPR037401">
    <property type="entry name" value="SnoaL-like"/>
</dbReference>
<reference evidence="2 3" key="1">
    <citation type="submission" date="2020-11" db="EMBL/GenBank/DDBJ databases">
        <title>Pseudonocardia abyssalis sp. nov. and Pseudonocardia oceani sp. nov., description and phylogenomic analysis of two novel actinomycetes isolated from the deep Southern Ocean.</title>
        <authorList>
            <person name="Parra J."/>
        </authorList>
    </citation>
    <scope>NUCLEOTIDE SEQUENCE [LARGE SCALE GENOMIC DNA]</scope>
    <source>
        <strain evidence="2 3">KRD-168</strain>
    </source>
</reference>
<accession>A0ABS6UZ39</accession>
<dbReference type="Proteomes" id="UP000694287">
    <property type="component" value="Unassembled WGS sequence"/>
</dbReference>
<name>A0ABS6UZ39_9PSEU</name>
<sequence>MDRVRDQSTDITTEFSDVVEGTDRFALEWTSTGILRSNRPISCRGVTVIDLADDKIVRLSTYYDSAAFVPVPAETT</sequence>
<keyword evidence="3" id="KW-1185">Reference proteome</keyword>